<keyword evidence="4" id="KW-0378">Hydrolase</keyword>
<comment type="caution">
    <text evidence="7">The sequence shown here is derived from an EMBL/GenBank/DDBJ whole genome shotgun (WGS) entry which is preliminary data.</text>
</comment>
<dbReference type="EMBL" id="JAGKQH010000003">
    <property type="protein sequence ID" value="KAG6603812.1"/>
    <property type="molecule type" value="Genomic_DNA"/>
</dbReference>
<dbReference type="PANTHER" id="PTHR46852">
    <property type="entry name" value="ALKALINE CERAMIDASE"/>
    <property type="match status" value="1"/>
</dbReference>
<protein>
    <submittedName>
        <fullName evidence="7">Alkaline ceramidase</fullName>
    </submittedName>
</protein>
<proteinExistence type="inferred from homology"/>
<dbReference type="GO" id="GO:0098542">
    <property type="term" value="P:defense response to other organism"/>
    <property type="evidence" value="ECO:0007669"/>
    <property type="project" value="InterPro"/>
</dbReference>
<evidence type="ECO:0000313" key="7">
    <source>
        <dbReference type="EMBL" id="KAG6603812.1"/>
    </source>
</evidence>
<organism evidence="7 8">
    <name type="scientific">Cucurbita argyrosperma subsp. sororia</name>
    <dbReference type="NCBI Taxonomy" id="37648"/>
    <lineage>
        <taxon>Eukaryota</taxon>
        <taxon>Viridiplantae</taxon>
        <taxon>Streptophyta</taxon>
        <taxon>Embryophyta</taxon>
        <taxon>Tracheophyta</taxon>
        <taxon>Spermatophyta</taxon>
        <taxon>Magnoliopsida</taxon>
        <taxon>eudicotyledons</taxon>
        <taxon>Gunneridae</taxon>
        <taxon>Pentapetalae</taxon>
        <taxon>rosids</taxon>
        <taxon>fabids</taxon>
        <taxon>Cucurbitales</taxon>
        <taxon>Cucurbitaceae</taxon>
        <taxon>Cucurbiteae</taxon>
        <taxon>Cucurbita</taxon>
    </lineage>
</organism>
<dbReference type="AlphaFoldDB" id="A0AAV6NW10"/>
<dbReference type="GO" id="GO:0006672">
    <property type="term" value="P:ceramide metabolic process"/>
    <property type="evidence" value="ECO:0007669"/>
    <property type="project" value="InterPro"/>
</dbReference>
<dbReference type="GO" id="GO:0016020">
    <property type="term" value="C:membrane"/>
    <property type="evidence" value="ECO:0007669"/>
    <property type="project" value="UniProtKB-SubCell"/>
</dbReference>
<evidence type="ECO:0000256" key="3">
    <source>
        <dbReference type="ARBA" id="ARBA00022692"/>
    </source>
</evidence>
<dbReference type="GO" id="GO:0009651">
    <property type="term" value="P:response to salt stress"/>
    <property type="evidence" value="ECO:0007669"/>
    <property type="project" value="InterPro"/>
</dbReference>
<evidence type="ECO:0000313" key="8">
    <source>
        <dbReference type="Proteomes" id="UP000685013"/>
    </source>
</evidence>
<dbReference type="Pfam" id="PF05875">
    <property type="entry name" value="Ceramidase"/>
    <property type="match status" value="1"/>
</dbReference>
<evidence type="ECO:0000256" key="5">
    <source>
        <dbReference type="ARBA" id="ARBA00022989"/>
    </source>
</evidence>
<dbReference type="InterPro" id="IPR044219">
    <property type="entry name" value="ACER_plant"/>
</dbReference>
<evidence type="ECO:0000256" key="1">
    <source>
        <dbReference type="ARBA" id="ARBA00004141"/>
    </source>
</evidence>
<name>A0AAV6NW10_9ROSI</name>
<sequence>MILAIGSMFFHATLQKVSFLFPYGVMFAVAHSILRYDIGFKVHYVNLCLLCVPRMYKYYMCTQDTSAKRLAKLYSSTFLLGIFCWVIDRGTARRYQIGSSILKVMPCGMFSWV</sequence>
<dbReference type="PANTHER" id="PTHR46852:SF1">
    <property type="entry name" value="ALKALINE PHYTOCERAMIDASE FAMILY PROTEIN, EXPRESSED"/>
    <property type="match status" value="1"/>
</dbReference>
<dbReference type="GO" id="GO:0006914">
    <property type="term" value="P:autophagy"/>
    <property type="evidence" value="ECO:0007669"/>
    <property type="project" value="InterPro"/>
</dbReference>
<keyword evidence="3" id="KW-0812">Transmembrane</keyword>
<comment type="subcellular location">
    <subcellularLocation>
        <location evidence="1">Membrane</location>
        <topology evidence="1">Multi-pass membrane protein</topology>
    </subcellularLocation>
</comment>
<keyword evidence="6" id="KW-0472">Membrane</keyword>
<keyword evidence="5" id="KW-1133">Transmembrane helix</keyword>
<reference evidence="7 8" key="1">
    <citation type="journal article" date="2021" name="Hortic Res">
        <title>The domestication of Cucurbita argyrosperma as revealed by the genome of its wild relative.</title>
        <authorList>
            <person name="Barrera-Redondo J."/>
            <person name="Sanchez-de la Vega G."/>
            <person name="Aguirre-Liguori J.A."/>
            <person name="Castellanos-Morales G."/>
            <person name="Gutierrez-Guerrero Y.T."/>
            <person name="Aguirre-Dugua X."/>
            <person name="Aguirre-Planter E."/>
            <person name="Tenaillon M.I."/>
            <person name="Lira-Saade R."/>
            <person name="Eguiarte L.E."/>
        </authorList>
    </citation>
    <scope>NUCLEOTIDE SEQUENCE [LARGE SCALE GENOMIC DNA]</scope>
    <source>
        <strain evidence="7">JBR-2021</strain>
    </source>
</reference>
<feature type="non-terminal residue" evidence="7">
    <location>
        <position position="1"/>
    </location>
</feature>
<evidence type="ECO:0000256" key="6">
    <source>
        <dbReference type="ARBA" id="ARBA00023136"/>
    </source>
</evidence>
<dbReference type="Proteomes" id="UP000685013">
    <property type="component" value="Chromosome 3"/>
</dbReference>
<comment type="similarity">
    <text evidence="2">Belongs to the alkaline ceramidase family.</text>
</comment>
<accession>A0AAV6NW10</accession>
<dbReference type="InterPro" id="IPR008901">
    <property type="entry name" value="ACER"/>
</dbReference>
<dbReference type="GO" id="GO:0016811">
    <property type="term" value="F:hydrolase activity, acting on carbon-nitrogen (but not peptide) bonds, in linear amides"/>
    <property type="evidence" value="ECO:0007669"/>
    <property type="project" value="InterPro"/>
</dbReference>
<gene>
    <name evidence="7" type="primary">ACER</name>
    <name evidence="7" type="ORF">SDJN03_04421</name>
</gene>
<keyword evidence="8" id="KW-1185">Reference proteome</keyword>
<evidence type="ECO:0000256" key="2">
    <source>
        <dbReference type="ARBA" id="ARBA00009780"/>
    </source>
</evidence>
<evidence type="ECO:0000256" key="4">
    <source>
        <dbReference type="ARBA" id="ARBA00022801"/>
    </source>
</evidence>